<evidence type="ECO:0000313" key="10">
    <source>
        <dbReference type="Proteomes" id="UP000272503"/>
    </source>
</evidence>
<feature type="transmembrane region" description="Helical" evidence="8">
    <location>
        <begin position="154"/>
        <end position="173"/>
    </location>
</feature>
<dbReference type="InterPro" id="IPR000522">
    <property type="entry name" value="ABC_transptr_permease_BtuC"/>
</dbReference>
<dbReference type="Proteomes" id="UP000272503">
    <property type="component" value="Unassembled WGS sequence"/>
</dbReference>
<evidence type="ECO:0000313" key="9">
    <source>
        <dbReference type="EMBL" id="RLP74374.1"/>
    </source>
</evidence>
<dbReference type="InterPro" id="IPR037294">
    <property type="entry name" value="ABC_BtuC-like"/>
</dbReference>
<dbReference type="AlphaFoldDB" id="A0A3L7A2S5"/>
<dbReference type="Gene3D" id="1.10.3470.10">
    <property type="entry name" value="ABC transporter involved in vitamin B12 uptake, BtuC"/>
    <property type="match status" value="1"/>
</dbReference>
<feature type="transmembrane region" description="Helical" evidence="8">
    <location>
        <begin position="282"/>
        <end position="302"/>
    </location>
</feature>
<feature type="transmembrane region" description="Helical" evidence="8">
    <location>
        <begin position="16"/>
        <end position="35"/>
    </location>
</feature>
<dbReference type="OrthoDB" id="4455417at2"/>
<name>A0A3L7A2S5_9MICO</name>
<dbReference type="Pfam" id="PF01032">
    <property type="entry name" value="FecCD"/>
    <property type="match status" value="1"/>
</dbReference>
<comment type="subcellular location">
    <subcellularLocation>
        <location evidence="1">Cell membrane</location>
        <topology evidence="1">Multi-pass membrane protein</topology>
    </subcellularLocation>
</comment>
<keyword evidence="6 8" id="KW-1133">Transmembrane helix</keyword>
<evidence type="ECO:0000256" key="8">
    <source>
        <dbReference type="SAM" id="Phobius"/>
    </source>
</evidence>
<evidence type="ECO:0000256" key="5">
    <source>
        <dbReference type="ARBA" id="ARBA00022692"/>
    </source>
</evidence>
<keyword evidence="4" id="KW-1003">Cell membrane</keyword>
<evidence type="ECO:0000256" key="7">
    <source>
        <dbReference type="ARBA" id="ARBA00023136"/>
    </source>
</evidence>
<organism evidence="9 10">
    <name type="scientific">Mycetocola tolaasinivorans</name>
    <dbReference type="NCBI Taxonomy" id="76635"/>
    <lineage>
        <taxon>Bacteria</taxon>
        <taxon>Bacillati</taxon>
        <taxon>Actinomycetota</taxon>
        <taxon>Actinomycetes</taxon>
        <taxon>Micrococcales</taxon>
        <taxon>Microbacteriaceae</taxon>
        <taxon>Mycetocola</taxon>
    </lineage>
</organism>
<keyword evidence="10" id="KW-1185">Reference proteome</keyword>
<protein>
    <submittedName>
        <fullName evidence="9">Ferrichrome ABC transporter permease</fullName>
    </submittedName>
</protein>
<keyword evidence="5 8" id="KW-0812">Transmembrane</keyword>
<evidence type="ECO:0000256" key="1">
    <source>
        <dbReference type="ARBA" id="ARBA00004651"/>
    </source>
</evidence>
<dbReference type="GO" id="GO:0033214">
    <property type="term" value="P:siderophore-iron import into cell"/>
    <property type="evidence" value="ECO:0007669"/>
    <property type="project" value="TreeGrafter"/>
</dbReference>
<keyword evidence="3" id="KW-0813">Transport</keyword>
<keyword evidence="7 8" id="KW-0472">Membrane</keyword>
<feature type="transmembrane region" description="Helical" evidence="8">
    <location>
        <begin position="194"/>
        <end position="217"/>
    </location>
</feature>
<dbReference type="CDD" id="cd06550">
    <property type="entry name" value="TM_ABC_iron-siderophores_like"/>
    <property type="match status" value="1"/>
</dbReference>
<evidence type="ECO:0000256" key="2">
    <source>
        <dbReference type="ARBA" id="ARBA00007935"/>
    </source>
</evidence>
<dbReference type="PANTHER" id="PTHR30472:SF24">
    <property type="entry name" value="FERRIC ENTEROBACTIN TRANSPORT SYSTEM PERMEASE PROTEIN FEPG"/>
    <property type="match status" value="1"/>
</dbReference>
<feature type="transmembrane region" description="Helical" evidence="8">
    <location>
        <begin position="308"/>
        <end position="331"/>
    </location>
</feature>
<reference evidence="9 10" key="1">
    <citation type="submission" date="2018-10" db="EMBL/GenBank/DDBJ databases">
        <authorList>
            <person name="Li J."/>
        </authorList>
    </citation>
    <scope>NUCLEOTIDE SEQUENCE [LARGE SCALE GENOMIC DNA]</scope>
    <source>
        <strain evidence="9 10">IF 016277</strain>
    </source>
</reference>
<evidence type="ECO:0000256" key="3">
    <source>
        <dbReference type="ARBA" id="ARBA00022448"/>
    </source>
</evidence>
<dbReference type="PANTHER" id="PTHR30472">
    <property type="entry name" value="FERRIC ENTEROBACTIN TRANSPORT SYSTEM PERMEASE PROTEIN"/>
    <property type="match status" value="1"/>
</dbReference>
<feature type="transmembrane region" description="Helical" evidence="8">
    <location>
        <begin position="129"/>
        <end position="148"/>
    </location>
</feature>
<accession>A0A3L7A2S5</accession>
<feature type="transmembrane region" description="Helical" evidence="8">
    <location>
        <begin position="244"/>
        <end position="270"/>
    </location>
</feature>
<proteinExistence type="inferred from homology"/>
<feature type="transmembrane region" description="Helical" evidence="8">
    <location>
        <begin position="71"/>
        <end position="90"/>
    </location>
</feature>
<evidence type="ECO:0000256" key="4">
    <source>
        <dbReference type="ARBA" id="ARBA00022475"/>
    </source>
</evidence>
<dbReference type="GO" id="GO:0022857">
    <property type="term" value="F:transmembrane transporter activity"/>
    <property type="evidence" value="ECO:0007669"/>
    <property type="project" value="InterPro"/>
</dbReference>
<sequence length="339" mass="33793">MFRIGPGIALPVHPRALIWSGIVLVGLIVAAVLTLSMGKLGIAPQSLPAALFDPPRGAAGFTLTTLRGPRLLVAIGVGAALGISGALFQIVTRNPLGSPDVIGLGAGAGAGVAICGLLWPGVLPTPAGALLGAMLAITIVYLSTGRGFAAPARIIIAGIGVSAMAHAVTQYVVSVKLRDEASQLAGYLAGSINSVGWGAVGIIAITLALCLPAAWALSPSLNQIALGDSLAHSLGIRVTATRTAAIIVAVVAAAGAVTVAGPISFVALTAPQIAQRLTRSPALSLGLSALLGALILVVADLLAQQAPWARGLPVGILTAGVGGIYLGALLIREWRKGRL</sequence>
<comment type="caution">
    <text evidence="9">The sequence shown here is derived from an EMBL/GenBank/DDBJ whole genome shotgun (WGS) entry which is preliminary data.</text>
</comment>
<dbReference type="SUPFAM" id="SSF81345">
    <property type="entry name" value="ABC transporter involved in vitamin B12 uptake, BtuC"/>
    <property type="match status" value="1"/>
</dbReference>
<evidence type="ECO:0000256" key="6">
    <source>
        <dbReference type="ARBA" id="ARBA00022989"/>
    </source>
</evidence>
<dbReference type="GO" id="GO:0005886">
    <property type="term" value="C:plasma membrane"/>
    <property type="evidence" value="ECO:0007669"/>
    <property type="project" value="UniProtKB-SubCell"/>
</dbReference>
<feature type="transmembrane region" description="Helical" evidence="8">
    <location>
        <begin position="102"/>
        <end position="122"/>
    </location>
</feature>
<dbReference type="EMBL" id="RCUX01000011">
    <property type="protein sequence ID" value="RLP74374.1"/>
    <property type="molecule type" value="Genomic_DNA"/>
</dbReference>
<gene>
    <name evidence="9" type="ORF">D9V32_13155</name>
</gene>
<comment type="similarity">
    <text evidence="2">Belongs to the binding-protein-dependent transport system permease family. FecCD subfamily.</text>
</comment>